<keyword evidence="8" id="KW-1185">Reference proteome</keyword>
<evidence type="ECO:0000256" key="3">
    <source>
        <dbReference type="ARBA" id="ARBA00022741"/>
    </source>
</evidence>
<keyword evidence="5" id="KW-0067">ATP-binding</keyword>
<name>A0A9X0UEC3_9PROT</name>
<dbReference type="GO" id="GO:0005524">
    <property type="term" value="F:ATP binding"/>
    <property type="evidence" value="ECO:0007669"/>
    <property type="project" value="UniProtKB-KW"/>
</dbReference>
<accession>A0A9X0UEC3</accession>
<dbReference type="InterPro" id="IPR011009">
    <property type="entry name" value="Kinase-like_dom_sf"/>
</dbReference>
<dbReference type="Gene3D" id="3.30.200.20">
    <property type="entry name" value="Phosphorylase Kinase, domain 1"/>
    <property type="match status" value="1"/>
</dbReference>
<evidence type="ECO:0000256" key="4">
    <source>
        <dbReference type="ARBA" id="ARBA00022777"/>
    </source>
</evidence>
<evidence type="ECO:0000256" key="2">
    <source>
        <dbReference type="ARBA" id="ARBA00022679"/>
    </source>
</evidence>
<reference evidence="7" key="1">
    <citation type="submission" date="2020-08" db="EMBL/GenBank/DDBJ databases">
        <authorList>
            <person name="Hu Y."/>
            <person name="Nguyen S.V."/>
            <person name="Li F."/>
            <person name="Fanning S."/>
        </authorList>
    </citation>
    <scope>NUCLEOTIDE SEQUENCE</scope>
    <source>
        <strain evidence="7">SYSU D8009</strain>
    </source>
</reference>
<gene>
    <name evidence="7" type="ORF">H7965_15090</name>
</gene>
<dbReference type="Pfam" id="PF01636">
    <property type="entry name" value="APH"/>
    <property type="match status" value="1"/>
</dbReference>
<dbReference type="SUPFAM" id="SSF56112">
    <property type="entry name" value="Protein kinase-like (PK-like)"/>
    <property type="match status" value="1"/>
</dbReference>
<sequence>MPSDTLPPPSPPAEILAGLRAMGLLPPGVAVQGEPLTGGVSSDIWRVTLPGRGEVCVKRALPKLKVAADWRAPVSRNLYEARWMRRAAAAAPGAVPALLGQDEATGALAMEWLPPAKNALWKSRLRDGHADPGFAAEVARRLARIHAATAADPTVAAEFPTDAIFHAIRLEPYLLAAARAHPDRAAALEALVATTAGTKRALVHGDVSPKNILDGPGGPVFLDAECAWWGDPAFDLAFCLNHLLLKCLWTPAVRAGFLACFDALASTYLAGVDWEPAAAIEARTAHLLPGLFLARVDGKSPVEYLTAERDKDRVRRVARALLAAPVERLGAVRAAWGEELER</sequence>
<proteinExistence type="inferred from homology"/>
<feature type="domain" description="Aminoglycoside phosphotransferase" evidence="6">
    <location>
        <begin position="34"/>
        <end position="242"/>
    </location>
</feature>
<dbReference type="InterPro" id="IPR002575">
    <property type="entry name" value="Aminoglycoside_PTrfase"/>
</dbReference>
<evidence type="ECO:0000313" key="8">
    <source>
        <dbReference type="Proteomes" id="UP000600101"/>
    </source>
</evidence>
<dbReference type="GO" id="GO:0016301">
    <property type="term" value="F:kinase activity"/>
    <property type="evidence" value="ECO:0007669"/>
    <property type="project" value="UniProtKB-KW"/>
</dbReference>
<evidence type="ECO:0000256" key="1">
    <source>
        <dbReference type="ARBA" id="ARBA00010165"/>
    </source>
</evidence>
<evidence type="ECO:0000313" key="7">
    <source>
        <dbReference type="EMBL" id="MBC4016646.1"/>
    </source>
</evidence>
<comment type="similarity">
    <text evidence="1">Belongs to the methylthioribose kinase family.</text>
</comment>
<keyword evidence="2" id="KW-0808">Transferase</keyword>
<organism evidence="7 8">
    <name type="scientific">Siccirubricoccus deserti</name>
    <dbReference type="NCBI Taxonomy" id="2013562"/>
    <lineage>
        <taxon>Bacteria</taxon>
        <taxon>Pseudomonadati</taxon>
        <taxon>Pseudomonadota</taxon>
        <taxon>Alphaproteobacteria</taxon>
        <taxon>Acetobacterales</taxon>
        <taxon>Roseomonadaceae</taxon>
        <taxon>Siccirubricoccus</taxon>
    </lineage>
</organism>
<dbReference type="PANTHER" id="PTHR34273">
    <property type="entry name" value="METHYLTHIORIBOSE KINASE"/>
    <property type="match status" value="1"/>
</dbReference>
<evidence type="ECO:0000256" key="5">
    <source>
        <dbReference type="ARBA" id="ARBA00022840"/>
    </source>
</evidence>
<dbReference type="Proteomes" id="UP000600101">
    <property type="component" value="Unassembled WGS sequence"/>
</dbReference>
<comment type="caution">
    <text evidence="7">The sequence shown here is derived from an EMBL/GenBank/DDBJ whole genome shotgun (WGS) entry which is preliminary data.</text>
</comment>
<dbReference type="EMBL" id="JACOMF010000017">
    <property type="protein sequence ID" value="MBC4016646.1"/>
    <property type="molecule type" value="Genomic_DNA"/>
</dbReference>
<dbReference type="PANTHER" id="PTHR34273:SF2">
    <property type="entry name" value="METHYLTHIORIBOSE KINASE"/>
    <property type="match status" value="1"/>
</dbReference>
<keyword evidence="4" id="KW-0418">Kinase</keyword>
<dbReference type="Gene3D" id="3.90.1200.10">
    <property type="match status" value="1"/>
</dbReference>
<evidence type="ECO:0000259" key="6">
    <source>
        <dbReference type="Pfam" id="PF01636"/>
    </source>
</evidence>
<keyword evidence="3" id="KW-0547">Nucleotide-binding</keyword>
<dbReference type="AlphaFoldDB" id="A0A9X0UEC3"/>
<protein>
    <submittedName>
        <fullName evidence="7">Phosphotransferase</fullName>
    </submittedName>
</protein>